<dbReference type="NCBIfam" id="TIGR03382">
    <property type="entry name" value="GC_trans_RRR"/>
    <property type="match status" value="1"/>
</dbReference>
<reference evidence="3" key="1">
    <citation type="submission" date="2017-02" db="EMBL/GenBank/DDBJ databases">
        <title>Comparative genomics and description of representatives of a novel lineage of planctomycetes thriving in anoxic sediments.</title>
        <authorList>
            <person name="Spring S."/>
            <person name="Bunk B."/>
            <person name="Sproer C."/>
            <person name="Klenk H.-P."/>
        </authorList>
    </citation>
    <scope>NUCLEOTIDE SEQUENCE [LARGE SCALE GENOMIC DNA]</scope>
    <source>
        <strain evidence="3">L21-RPul-D3</strain>
    </source>
</reference>
<gene>
    <name evidence="2" type="ORF">L21SP3_01887</name>
</gene>
<evidence type="ECO:0000259" key="1">
    <source>
        <dbReference type="Pfam" id="PF07589"/>
    </source>
</evidence>
<proteinExistence type="predicted"/>
<dbReference type="Pfam" id="PF07589">
    <property type="entry name" value="PEP-CTERM"/>
    <property type="match status" value="1"/>
</dbReference>
<dbReference type="InterPro" id="IPR013424">
    <property type="entry name" value="Ice-binding_C"/>
</dbReference>
<evidence type="ECO:0000313" key="3">
    <source>
        <dbReference type="Proteomes" id="UP000188273"/>
    </source>
</evidence>
<name>A0A1Q2HRL3_9BACT</name>
<sequence length="90" mass="9646">MTINIGQEGSIEFRDASVANNISDLINNAFSGEGSINLNIWNDGSYVDYATLTDGSDYKVENGTLFVPEPATMAMLGLGGLGLLRSRRKS</sequence>
<dbReference type="KEGG" id="pbu:L21SP3_01887"/>
<feature type="domain" description="Ice-binding protein C-terminal" evidence="1">
    <location>
        <begin position="67"/>
        <end position="88"/>
    </location>
</feature>
<accession>A0A1Q2HRL3</accession>
<dbReference type="EMBL" id="CP019633">
    <property type="protein sequence ID" value="AQQ10062.1"/>
    <property type="molecule type" value="Genomic_DNA"/>
</dbReference>
<dbReference type="InterPro" id="IPR017756">
    <property type="entry name" value="TM_Gly-Cys-Arg_CS"/>
</dbReference>
<protein>
    <submittedName>
        <fullName evidence="2">PEP-CTERM protein sorting domain protein</fullName>
    </submittedName>
</protein>
<evidence type="ECO:0000313" key="2">
    <source>
        <dbReference type="EMBL" id="AQQ10062.1"/>
    </source>
</evidence>
<dbReference type="NCBIfam" id="TIGR02595">
    <property type="entry name" value="PEP_CTERM"/>
    <property type="match status" value="1"/>
</dbReference>
<dbReference type="AlphaFoldDB" id="A0A1Q2HRL3"/>
<dbReference type="RefSeq" id="WP_077540937.1">
    <property type="nucleotide sequence ID" value="NZ_CP019633.1"/>
</dbReference>
<keyword evidence="3" id="KW-1185">Reference proteome</keyword>
<dbReference type="Proteomes" id="UP000188273">
    <property type="component" value="Chromosome"/>
</dbReference>
<organism evidence="2 3">
    <name type="scientific">Sedimentisphaera cyanobacteriorum</name>
    <dbReference type="NCBI Taxonomy" id="1940790"/>
    <lineage>
        <taxon>Bacteria</taxon>
        <taxon>Pseudomonadati</taxon>
        <taxon>Planctomycetota</taxon>
        <taxon>Phycisphaerae</taxon>
        <taxon>Sedimentisphaerales</taxon>
        <taxon>Sedimentisphaeraceae</taxon>
        <taxon>Sedimentisphaera</taxon>
    </lineage>
</organism>